<organism evidence="1 2">
    <name type="scientific">Persicirhabdus sediminis</name>
    <dbReference type="NCBI Taxonomy" id="454144"/>
    <lineage>
        <taxon>Bacteria</taxon>
        <taxon>Pseudomonadati</taxon>
        <taxon>Verrucomicrobiota</taxon>
        <taxon>Verrucomicrobiia</taxon>
        <taxon>Verrucomicrobiales</taxon>
        <taxon>Verrucomicrobiaceae</taxon>
        <taxon>Persicirhabdus</taxon>
    </lineage>
</organism>
<dbReference type="Proteomes" id="UP000624703">
    <property type="component" value="Unassembled WGS sequence"/>
</dbReference>
<keyword evidence="2" id="KW-1185">Reference proteome</keyword>
<dbReference type="PROSITE" id="PS51257">
    <property type="entry name" value="PROKAR_LIPOPROTEIN"/>
    <property type="match status" value="1"/>
</dbReference>
<reference evidence="1" key="1">
    <citation type="submission" date="2021-01" db="EMBL/GenBank/DDBJ databases">
        <title>Modified the classification status of verrucomicrobia.</title>
        <authorList>
            <person name="Feng X."/>
        </authorList>
    </citation>
    <scope>NUCLEOTIDE SEQUENCE</scope>
    <source>
        <strain evidence="1">_KCTC 22039</strain>
    </source>
</reference>
<comment type="caution">
    <text evidence="1">The sequence shown here is derived from an EMBL/GenBank/DDBJ whole genome shotgun (WGS) entry which is preliminary data.</text>
</comment>
<gene>
    <name evidence="1" type="ORF">JIN82_15990</name>
</gene>
<protein>
    <recommendedName>
        <fullName evidence="3">Lipoprotein</fullName>
    </recommendedName>
</protein>
<evidence type="ECO:0008006" key="3">
    <source>
        <dbReference type="Google" id="ProtNLM"/>
    </source>
</evidence>
<dbReference type="AlphaFoldDB" id="A0A8J7MIK7"/>
<evidence type="ECO:0000313" key="1">
    <source>
        <dbReference type="EMBL" id="MBK1792664.1"/>
    </source>
</evidence>
<name>A0A8J7MIK7_9BACT</name>
<proteinExistence type="predicted"/>
<dbReference type="EMBL" id="JAENIM010000047">
    <property type="protein sequence ID" value="MBK1792664.1"/>
    <property type="molecule type" value="Genomic_DNA"/>
</dbReference>
<dbReference type="RefSeq" id="WP_200312677.1">
    <property type="nucleotide sequence ID" value="NZ_JAENIM010000047.1"/>
</dbReference>
<sequence length="143" mass="15341">MISIIKPSVVSAIALFLASCGYNSSPSMNSIALAGSLSSYHLPDKNVSPANNSDPIVLNCLETTRSLAAKHGLVFDGSRAEKGIAIVGDDNSGSKPLLIAIHFFQRQDGLYAFEHVTTSSVADMAAMKRLENTFIRELKSKLR</sequence>
<evidence type="ECO:0000313" key="2">
    <source>
        <dbReference type="Proteomes" id="UP000624703"/>
    </source>
</evidence>
<accession>A0A8J7MIK7</accession>